<dbReference type="Proteomes" id="UP000629468">
    <property type="component" value="Unassembled WGS sequence"/>
</dbReference>
<dbReference type="InterPro" id="IPR043502">
    <property type="entry name" value="DNA/RNA_pol_sf"/>
</dbReference>
<dbReference type="InterPro" id="IPR036397">
    <property type="entry name" value="RNaseH_sf"/>
</dbReference>
<dbReference type="InterPro" id="IPR036691">
    <property type="entry name" value="Endo/exonu/phosph_ase_sf"/>
</dbReference>
<comment type="caution">
    <text evidence="3">The sequence shown here is derived from an EMBL/GenBank/DDBJ whole genome shotgun (WGS) entry which is preliminary data.</text>
</comment>
<name>A0A8H7FBU1_AGABI</name>
<protein>
    <recommendedName>
        <fullName evidence="2">Reverse transcriptase domain-containing protein</fullName>
    </recommendedName>
</protein>
<dbReference type="Pfam" id="PF00078">
    <property type="entry name" value="RVT_1"/>
    <property type="match status" value="1"/>
</dbReference>
<dbReference type="SUPFAM" id="SSF53098">
    <property type="entry name" value="Ribonuclease H-like"/>
    <property type="match status" value="1"/>
</dbReference>
<dbReference type="PANTHER" id="PTHR19446">
    <property type="entry name" value="REVERSE TRANSCRIPTASES"/>
    <property type="match status" value="1"/>
</dbReference>
<dbReference type="EMBL" id="JABXXO010000001">
    <property type="protein sequence ID" value="KAF7784978.1"/>
    <property type="molecule type" value="Genomic_DNA"/>
</dbReference>
<dbReference type="InterPro" id="IPR012337">
    <property type="entry name" value="RNaseH-like_sf"/>
</dbReference>
<evidence type="ECO:0000256" key="1">
    <source>
        <dbReference type="SAM" id="Coils"/>
    </source>
</evidence>
<feature type="domain" description="Reverse transcriptase" evidence="2">
    <location>
        <begin position="361"/>
        <end position="648"/>
    </location>
</feature>
<gene>
    <name evidence="3" type="ORF">Agabi119p4_1143</name>
</gene>
<feature type="coiled-coil region" evidence="1">
    <location>
        <begin position="276"/>
        <end position="308"/>
    </location>
</feature>
<accession>A0A8H7FBU1</accession>
<organism evidence="3 4">
    <name type="scientific">Agaricus bisporus var. burnettii</name>
    <dbReference type="NCBI Taxonomy" id="192524"/>
    <lineage>
        <taxon>Eukaryota</taxon>
        <taxon>Fungi</taxon>
        <taxon>Dikarya</taxon>
        <taxon>Basidiomycota</taxon>
        <taxon>Agaricomycotina</taxon>
        <taxon>Agaricomycetes</taxon>
        <taxon>Agaricomycetidae</taxon>
        <taxon>Agaricales</taxon>
        <taxon>Agaricineae</taxon>
        <taxon>Agaricaceae</taxon>
        <taxon>Agaricus</taxon>
    </lineage>
</organism>
<evidence type="ECO:0000259" key="2">
    <source>
        <dbReference type="PROSITE" id="PS50878"/>
    </source>
</evidence>
<sequence>MLLHDFELTDGWRHTNPNLKAYTLLHKGNSHQSRLDRIYLTSDKLKVAQDWEIQNTAIPSDHKLVSCRITKPNTPFIGKGRWTIPLFVLGNKNFIQEVEKKGIELVQNLKEVYRFEDPQMDWESFKEDIMNLATTYAKKPLSKQEKKLTELGARITVINNDQAITEDERKISVTLLEKERNEIKETTANMKRNVSAARHYAEGETICKYWTNLYKAKKSRDLITKLKKPPTEQTGLSGEDRFEKRSDGMAEIARSHHESLQTNDIEDNPEANHLRELAIEEALNSLNSKLSEEEKENLEKKITTTEIQIALAASATGKAPGLDGIPYELWKLLLARFIKLTKENKEGFDIIQALKIVFNHVEENGLRNTSKLHEGWMCPIFKKGETTDIANYRPITVLNTDYKIFTKALQAKLALVAPNIIHKNQAGFMRNRSIIDHIHTLKMMTDYAEINQDNEGAIVALDQEKAYDKIAHDYLWHTMERLNFPENYIKTVQTLYTGAQTRVMINSVLSAPFLVTRGVRQGDPLSCLLFNTAIEPLACMIRNSNLKGMKIPNLQQNLKVLLFADDTTVFLSKKDDYQALNSILLKWCHASRAKFNITKTEIIPIGSPIYRNLFYETRKINEGNGPPIEQSIHIAGDGELVRILGAWIGNGGREENPWNRVLTKVGNHLKNWKKGNLGLEGKRHAIQMSAGGCTQYLAKAQGMPEQTEKKLDKMIKDFIWNEKKAKISLDHLSEDTQRGGRKVLDIKKRNTAIKATNLQTYLKPKEERPPWANIADDLIKHYSATNKKFGESPEIDPRTNLLLQKWSTQTNKNNPKALTNNLRKEMPIWLHPKTREGTRYTTNHPISIHLRNVHEIYTVADATSHSLRLQKDNHLNRTDCDCPDCEFDRIELNCTYPNICAEASRNLLDKLDTAWDPRLHQEQIMNQNPRTDNDKSITWKDREPPANLSEAFRILPRPEDQCASIYEPDDDMEIEEPNIFDTSIYLAARTKRTTNGTLIGACGVLYLSKKERNTALKSSKTPDTTSITFLALKRTLEYTNNYENINIHTSSKQIFEALTEKFKSWEDKGWLGAPNKILIKKIITRLRNRKGRTVFSWVDKGVEQGYIAEAKELAEMAIASSNHEETLEDPLTPEAYCYDLRANTQVATKAKT</sequence>
<dbReference type="InterPro" id="IPR000477">
    <property type="entry name" value="RT_dom"/>
</dbReference>
<evidence type="ECO:0000313" key="3">
    <source>
        <dbReference type="EMBL" id="KAF7784978.1"/>
    </source>
</evidence>
<dbReference type="SUPFAM" id="SSF56219">
    <property type="entry name" value="DNase I-like"/>
    <property type="match status" value="1"/>
</dbReference>
<evidence type="ECO:0000313" key="4">
    <source>
        <dbReference type="Proteomes" id="UP000629468"/>
    </source>
</evidence>
<dbReference type="SUPFAM" id="SSF56672">
    <property type="entry name" value="DNA/RNA polymerases"/>
    <property type="match status" value="1"/>
</dbReference>
<dbReference type="GO" id="GO:0003676">
    <property type="term" value="F:nucleic acid binding"/>
    <property type="evidence" value="ECO:0007669"/>
    <property type="project" value="InterPro"/>
</dbReference>
<dbReference type="AlphaFoldDB" id="A0A8H7FBU1"/>
<keyword evidence="1" id="KW-0175">Coiled coil</keyword>
<reference evidence="3 4" key="1">
    <citation type="journal article" name="Sci. Rep.">
        <title>Telomere-to-telomere assembled and centromere annotated genomes of the two main subspecies of the button mushroom Agaricus bisporus reveal especially polymorphic chromosome ends.</title>
        <authorList>
            <person name="Sonnenberg A.S.M."/>
            <person name="Sedaghat-Telgerd N."/>
            <person name="Lavrijssen B."/>
            <person name="Ohm R.A."/>
            <person name="Hendrickx P.M."/>
            <person name="Scholtmeijer K."/>
            <person name="Baars J.J.P."/>
            <person name="van Peer A."/>
        </authorList>
    </citation>
    <scope>NUCLEOTIDE SEQUENCE [LARGE SCALE GENOMIC DNA]</scope>
    <source>
        <strain evidence="3 4">H119_p4</strain>
    </source>
</reference>
<proteinExistence type="predicted"/>
<dbReference type="CDD" id="cd01650">
    <property type="entry name" value="RT_nLTR_like"/>
    <property type="match status" value="1"/>
</dbReference>
<dbReference type="Gene3D" id="3.60.10.10">
    <property type="entry name" value="Endonuclease/exonuclease/phosphatase"/>
    <property type="match status" value="1"/>
</dbReference>
<dbReference type="Gene3D" id="3.30.420.10">
    <property type="entry name" value="Ribonuclease H-like superfamily/Ribonuclease H"/>
    <property type="match status" value="1"/>
</dbReference>
<dbReference type="PROSITE" id="PS50878">
    <property type="entry name" value="RT_POL"/>
    <property type="match status" value="1"/>
</dbReference>